<name>A0A8S5T4G0_9CAUD</name>
<protein>
    <submittedName>
        <fullName evidence="2">Phi29 scaffolding protein</fullName>
    </submittedName>
</protein>
<proteinExistence type="predicted"/>
<accession>A0A8S5T4G0</accession>
<feature type="coiled-coil region" evidence="1">
    <location>
        <begin position="28"/>
        <end position="69"/>
    </location>
</feature>
<reference evidence="2" key="1">
    <citation type="journal article" date="2021" name="Proc. Natl. Acad. Sci. U.S.A.">
        <title>A Catalog of Tens of Thousands of Viruses from Human Metagenomes Reveals Hidden Associations with Chronic Diseases.</title>
        <authorList>
            <person name="Tisza M.J."/>
            <person name="Buck C.B."/>
        </authorList>
    </citation>
    <scope>NUCLEOTIDE SEQUENCE</scope>
    <source>
        <strain evidence="2">CtpVv1</strain>
    </source>
</reference>
<evidence type="ECO:0000256" key="1">
    <source>
        <dbReference type="SAM" id="Coils"/>
    </source>
</evidence>
<evidence type="ECO:0000313" key="2">
    <source>
        <dbReference type="EMBL" id="DAF57658.1"/>
    </source>
</evidence>
<keyword evidence="1" id="KW-0175">Coiled coil</keyword>
<sequence>MRDAQQLKDLTAQVLNNLSDQGAASNAMADINTDYAEAISTIDDYKQQVEQLTQANEKLKKDNMALFLKVDVGSPKEQETKVKEDDYTIDSLYDDKGRLVY</sequence>
<dbReference type="EMBL" id="BK032736">
    <property type="protein sequence ID" value="DAF57658.1"/>
    <property type="molecule type" value="Genomic_DNA"/>
</dbReference>
<organism evidence="2">
    <name type="scientific">Podoviridae sp. ctpVv1</name>
    <dbReference type="NCBI Taxonomy" id="2827748"/>
    <lineage>
        <taxon>Viruses</taxon>
        <taxon>Duplodnaviria</taxon>
        <taxon>Heunggongvirae</taxon>
        <taxon>Uroviricota</taxon>
        <taxon>Caudoviricetes</taxon>
    </lineage>
</organism>